<dbReference type="EMBL" id="MN740306">
    <property type="protein sequence ID" value="QHT99279.1"/>
    <property type="molecule type" value="Genomic_DNA"/>
</dbReference>
<name>A0A6C0J342_9ZZZZ</name>
<accession>A0A6C0J342</accession>
<reference evidence="1" key="1">
    <citation type="journal article" date="2020" name="Nature">
        <title>Giant virus diversity and host interactions through global metagenomics.</title>
        <authorList>
            <person name="Schulz F."/>
            <person name="Roux S."/>
            <person name="Paez-Espino D."/>
            <person name="Jungbluth S."/>
            <person name="Walsh D.A."/>
            <person name="Denef V.J."/>
            <person name="McMahon K.D."/>
            <person name="Konstantinidis K.T."/>
            <person name="Eloe-Fadrosh E.A."/>
            <person name="Kyrpides N.C."/>
            <person name="Woyke T."/>
        </authorList>
    </citation>
    <scope>NUCLEOTIDE SEQUENCE</scope>
    <source>
        <strain evidence="1">GVMAG-M-3300025699-48</strain>
    </source>
</reference>
<protein>
    <submittedName>
        <fullName evidence="1">Uncharacterized protein</fullName>
    </submittedName>
</protein>
<evidence type="ECO:0000313" key="1">
    <source>
        <dbReference type="EMBL" id="QHT99279.1"/>
    </source>
</evidence>
<proteinExistence type="predicted"/>
<dbReference type="AlphaFoldDB" id="A0A6C0J342"/>
<sequence length="305" mass="34805">MGGPPPLCEHGGRRYDCIPCKGNGICFDETHNDTPRRKSRCKSCSGSSLCSHGVEKNNCLECKGASICEHNKRRRRCLICNPNSKELCPCGKSITVCIKCCEKCPCGKMPSRCKIHGGSQLCKAPLCETRGITKYNGYCLPCVLHFHPEIEASRNFKTKEKDVVEKVIDKFPDFEWIADKQIEGGCSKRRPDLLLELGSHIVIVEVDENKHDTYDCSCENKRLMEISQDLDHRPISFIRFNPDSYVDENDKKISSCWKLNGYGVISVPNTKIKEWENRLNVLFQQIDYWVNNVPDKTIQTIELFY</sequence>
<organism evidence="1">
    <name type="scientific">viral metagenome</name>
    <dbReference type="NCBI Taxonomy" id="1070528"/>
    <lineage>
        <taxon>unclassified sequences</taxon>
        <taxon>metagenomes</taxon>
        <taxon>organismal metagenomes</taxon>
    </lineage>
</organism>